<evidence type="ECO:0008006" key="4">
    <source>
        <dbReference type="Google" id="ProtNLM"/>
    </source>
</evidence>
<sequence length="290" mass="32038">MFCTFNGLMFFYKLNNKMKKIIYLLFFLASSFLFAQENDPTSEMSEAAEEAALAKATQNPLAAMYSLPFQNNTTFNVGPYKRTQNVLNIQPVIPVSISENINLINRIIIPVITQPSFTEDASSTGLGDISYTAWFSPTKASKITWGVGPAFQIGSSSGSAYGSGEFGLGPSVVALTMIKKWVAGVVVNNVWTFGDVKENKFLFQYFVNYNLPNAVYVVSAPILTSNWNAPSGDQWIVPFGGGIGKVFKLGKQPININAQGYYNAVKPEGWGDWQMRLQVQLLFPKGKNRE</sequence>
<feature type="chain" id="PRO_5012647188" description="Neuromedin U" evidence="1">
    <location>
        <begin position="36"/>
        <end position="290"/>
    </location>
</feature>
<accession>A0A238VGN6</accession>
<keyword evidence="3" id="KW-1185">Reference proteome</keyword>
<dbReference type="Proteomes" id="UP000198384">
    <property type="component" value="Unassembled WGS sequence"/>
</dbReference>
<protein>
    <recommendedName>
        <fullName evidence="4">Neuromedin U</fullName>
    </recommendedName>
</protein>
<evidence type="ECO:0000313" key="3">
    <source>
        <dbReference type="Proteomes" id="UP000198384"/>
    </source>
</evidence>
<gene>
    <name evidence="2" type="ORF">SAMN06265371_101408</name>
</gene>
<dbReference type="AlphaFoldDB" id="A0A238VGN6"/>
<reference evidence="2 3" key="1">
    <citation type="submission" date="2017-06" db="EMBL/GenBank/DDBJ databases">
        <authorList>
            <person name="Kim H.J."/>
            <person name="Triplett B.A."/>
        </authorList>
    </citation>
    <scope>NUCLEOTIDE SEQUENCE [LARGE SCALE GENOMIC DNA]</scope>
    <source>
        <strain evidence="2 3">DSM 29150</strain>
    </source>
</reference>
<dbReference type="EMBL" id="FZNT01000001">
    <property type="protein sequence ID" value="SNR33550.1"/>
    <property type="molecule type" value="Genomic_DNA"/>
</dbReference>
<proteinExistence type="predicted"/>
<organism evidence="2 3">
    <name type="scientific">Lutibacter agarilyticus</name>
    <dbReference type="NCBI Taxonomy" id="1109740"/>
    <lineage>
        <taxon>Bacteria</taxon>
        <taxon>Pseudomonadati</taxon>
        <taxon>Bacteroidota</taxon>
        <taxon>Flavobacteriia</taxon>
        <taxon>Flavobacteriales</taxon>
        <taxon>Flavobacteriaceae</taxon>
        <taxon>Lutibacter</taxon>
    </lineage>
</organism>
<keyword evidence="1" id="KW-0732">Signal</keyword>
<evidence type="ECO:0000313" key="2">
    <source>
        <dbReference type="EMBL" id="SNR33550.1"/>
    </source>
</evidence>
<name>A0A238VGN6_9FLAO</name>
<feature type="signal peptide" evidence="1">
    <location>
        <begin position="1"/>
        <end position="35"/>
    </location>
</feature>
<evidence type="ECO:0000256" key="1">
    <source>
        <dbReference type="SAM" id="SignalP"/>
    </source>
</evidence>